<dbReference type="PANTHER" id="PTHR36570">
    <property type="entry name" value="DISULFIDE BOND FORMATION PROTEIN B"/>
    <property type="match status" value="1"/>
</dbReference>
<feature type="topological domain" description="Cytoplasmic" evidence="14">
    <location>
        <begin position="170"/>
        <end position="177"/>
    </location>
</feature>
<sequence>MLSSLTRALSNWPHKRWPWVLLATTATLLTLTALYFQHVLQLEPCEQCIYQRTAVIAIAIGAWVAAIAPHLFVLRLVGYISWGWAAIAGFASAHYHVWVQTGINALFASCNLEPNFPVWLPLHEWLPSVFAVTGLCSDANWQFLNMAMSEWMRLIFALYIAAAGIIIGCRLWHKRMP</sequence>
<comment type="subcellular location">
    <subcellularLocation>
        <location evidence="1">Cell inner membrane</location>
        <topology evidence="1">Multi-pass membrane protein</topology>
    </subcellularLocation>
    <subcellularLocation>
        <location evidence="14">Cell membrane</location>
        <topology evidence="14">Multi-pass membrane protein</topology>
    </subcellularLocation>
</comment>
<comment type="function">
    <text evidence="14">Required for disulfide bond formation in some periplasmic proteins. Acts by oxidizing the DsbA protein.</text>
</comment>
<keyword evidence="3 14" id="KW-0813">Transport</keyword>
<dbReference type="Proteomes" id="UP000286976">
    <property type="component" value="Unassembled WGS sequence"/>
</dbReference>
<dbReference type="Gene3D" id="1.20.1550.10">
    <property type="entry name" value="DsbB-like"/>
    <property type="match status" value="1"/>
</dbReference>
<dbReference type="RefSeq" id="WP_126757444.1">
    <property type="nucleotide sequence ID" value="NZ_PIPQ01000003.1"/>
</dbReference>
<feature type="transmembrane region" description="Helical" evidence="15">
    <location>
        <begin position="20"/>
        <end position="37"/>
    </location>
</feature>
<keyword evidence="5" id="KW-0997">Cell inner membrane</keyword>
<keyword evidence="17" id="KW-1185">Reference proteome</keyword>
<dbReference type="InterPro" id="IPR023380">
    <property type="entry name" value="DsbB-like_sf"/>
</dbReference>
<evidence type="ECO:0000256" key="12">
    <source>
        <dbReference type="ARBA" id="ARBA00023186"/>
    </source>
</evidence>
<reference evidence="16 17" key="1">
    <citation type="journal article" date="2011" name="Front. Microbiol.">
        <title>Genomic signatures of strain selection and enhancement in Bacillus atrophaeus var. globigii, a historical biowarfare simulant.</title>
        <authorList>
            <person name="Gibbons H.S."/>
            <person name="Broomall S.M."/>
            <person name="McNew L.A."/>
            <person name="Daligault H."/>
            <person name="Chapman C."/>
            <person name="Bruce D."/>
            <person name="Karavis M."/>
            <person name="Krepps M."/>
            <person name="McGregor P.A."/>
            <person name="Hong C."/>
            <person name="Park K.H."/>
            <person name="Akmal A."/>
            <person name="Feldman A."/>
            <person name="Lin J.S."/>
            <person name="Chang W.E."/>
            <person name="Higgs B.W."/>
            <person name="Demirev P."/>
            <person name="Lindquist J."/>
            <person name="Liem A."/>
            <person name="Fochler E."/>
            <person name="Read T.D."/>
            <person name="Tapia R."/>
            <person name="Johnson S."/>
            <person name="Bishop-Lilly K.A."/>
            <person name="Detter C."/>
            <person name="Han C."/>
            <person name="Sozhamannan S."/>
            <person name="Rosenzweig C.N."/>
            <person name="Skowronski E.W."/>
        </authorList>
    </citation>
    <scope>NUCLEOTIDE SEQUENCE [LARGE SCALE GENOMIC DNA]</scope>
    <source>
        <strain evidence="16 17">AIT1</strain>
    </source>
</reference>
<comment type="similarity">
    <text evidence="2 14">Belongs to the DsbB family.</text>
</comment>
<keyword evidence="8 14" id="KW-1133">Transmembrane helix</keyword>
<dbReference type="InterPro" id="IPR022920">
    <property type="entry name" value="Disulphide_bond_form_DsbB"/>
</dbReference>
<keyword evidence="6 14" id="KW-0812">Transmembrane</keyword>
<evidence type="ECO:0000256" key="15">
    <source>
        <dbReference type="SAM" id="Phobius"/>
    </source>
</evidence>
<keyword evidence="11 14" id="KW-1015">Disulfide bond</keyword>
<name>A0A432X202_9GAMM</name>
<dbReference type="GO" id="GO:0009055">
    <property type="term" value="F:electron transfer activity"/>
    <property type="evidence" value="ECO:0007669"/>
    <property type="project" value="UniProtKB-UniRule"/>
</dbReference>
<accession>A0A432X202</accession>
<dbReference type="GO" id="GO:0005886">
    <property type="term" value="C:plasma membrane"/>
    <property type="evidence" value="ECO:0007669"/>
    <property type="project" value="UniProtKB-SubCell"/>
</dbReference>
<evidence type="ECO:0000313" key="17">
    <source>
        <dbReference type="Proteomes" id="UP000286976"/>
    </source>
</evidence>
<dbReference type="GO" id="GO:0015035">
    <property type="term" value="F:protein-disulfide reductase activity"/>
    <property type="evidence" value="ECO:0007669"/>
    <property type="project" value="UniProtKB-UniRule"/>
</dbReference>
<keyword evidence="4 14" id="KW-1003">Cell membrane</keyword>
<protein>
    <recommendedName>
        <fullName evidence="14">Disulfide bond formation protein B</fullName>
    </recommendedName>
    <alternativeName>
        <fullName evidence="14">Disulfide oxidoreductase</fullName>
    </alternativeName>
</protein>
<feature type="transmembrane region" description="Helical" evidence="15">
    <location>
        <begin position="76"/>
        <end position="97"/>
    </location>
</feature>
<evidence type="ECO:0000256" key="13">
    <source>
        <dbReference type="ARBA" id="ARBA00023284"/>
    </source>
</evidence>
<comment type="caution">
    <text evidence="16">The sequence shown here is derived from an EMBL/GenBank/DDBJ whole genome shotgun (WGS) entry which is preliminary data.</text>
</comment>
<dbReference type="NCBIfam" id="NF002485">
    <property type="entry name" value="PRK01749.1"/>
    <property type="match status" value="1"/>
</dbReference>
<feature type="transmembrane region" description="Helical" evidence="15">
    <location>
        <begin position="49"/>
        <end position="69"/>
    </location>
</feature>
<dbReference type="OrthoDB" id="3711263at2"/>
<evidence type="ECO:0000256" key="8">
    <source>
        <dbReference type="ARBA" id="ARBA00022989"/>
    </source>
</evidence>
<dbReference type="InterPro" id="IPR003752">
    <property type="entry name" value="DiS_bond_form_DsbB/BdbC"/>
</dbReference>
<dbReference type="InterPro" id="IPR050183">
    <property type="entry name" value="DsbB"/>
</dbReference>
<dbReference type="EMBL" id="PIPQ01000003">
    <property type="protein sequence ID" value="RUO40569.1"/>
    <property type="molecule type" value="Genomic_DNA"/>
</dbReference>
<dbReference type="GO" id="GO:0006457">
    <property type="term" value="P:protein folding"/>
    <property type="evidence" value="ECO:0007669"/>
    <property type="project" value="InterPro"/>
</dbReference>
<evidence type="ECO:0000256" key="9">
    <source>
        <dbReference type="ARBA" id="ARBA00023002"/>
    </source>
</evidence>
<evidence type="ECO:0000256" key="6">
    <source>
        <dbReference type="ARBA" id="ARBA00022692"/>
    </source>
</evidence>
<feature type="disulfide bond" description="Redox-active" evidence="14">
    <location>
        <begin position="45"/>
        <end position="48"/>
    </location>
</feature>
<dbReference type="Pfam" id="PF02600">
    <property type="entry name" value="DsbB"/>
    <property type="match status" value="1"/>
</dbReference>
<organism evidence="16 17">
    <name type="scientific">Aliidiomarina taiwanensis</name>
    <dbReference type="NCBI Taxonomy" id="946228"/>
    <lineage>
        <taxon>Bacteria</taxon>
        <taxon>Pseudomonadati</taxon>
        <taxon>Pseudomonadota</taxon>
        <taxon>Gammaproteobacteria</taxon>
        <taxon>Alteromonadales</taxon>
        <taxon>Idiomarinaceae</taxon>
        <taxon>Aliidiomarina</taxon>
    </lineage>
</organism>
<evidence type="ECO:0000256" key="11">
    <source>
        <dbReference type="ARBA" id="ARBA00023157"/>
    </source>
</evidence>
<keyword evidence="13 14" id="KW-0676">Redox-active center</keyword>
<gene>
    <name evidence="14" type="primary">dsbB</name>
    <name evidence="16" type="ORF">CWE15_07440</name>
</gene>
<dbReference type="SUPFAM" id="SSF158442">
    <property type="entry name" value="DsbB-like"/>
    <property type="match status" value="1"/>
</dbReference>
<evidence type="ECO:0000256" key="14">
    <source>
        <dbReference type="HAMAP-Rule" id="MF_00286"/>
    </source>
</evidence>
<evidence type="ECO:0000256" key="7">
    <source>
        <dbReference type="ARBA" id="ARBA00022982"/>
    </source>
</evidence>
<evidence type="ECO:0000256" key="3">
    <source>
        <dbReference type="ARBA" id="ARBA00022448"/>
    </source>
</evidence>
<dbReference type="HAMAP" id="MF_00286">
    <property type="entry name" value="DsbB"/>
    <property type="match status" value="1"/>
</dbReference>
<keyword evidence="9 14" id="KW-0560">Oxidoreductase</keyword>
<keyword evidence="7 14" id="KW-0249">Electron transport</keyword>
<dbReference type="PANTHER" id="PTHR36570:SF2">
    <property type="entry name" value="DISULFIDE BOND FORMATION PROTEIN B"/>
    <property type="match status" value="1"/>
</dbReference>
<keyword evidence="12 14" id="KW-0143">Chaperone</keyword>
<evidence type="ECO:0000256" key="1">
    <source>
        <dbReference type="ARBA" id="ARBA00004429"/>
    </source>
</evidence>
<keyword evidence="10 14" id="KW-0472">Membrane</keyword>
<feature type="topological domain" description="Periplasmic" evidence="14">
    <location>
        <begin position="36"/>
        <end position="53"/>
    </location>
</feature>
<comment type="caution">
    <text evidence="14">Lacks conserved residue(s) required for the propagation of feature annotation.</text>
</comment>
<feature type="topological domain" description="Cytoplasmic" evidence="14">
    <location>
        <begin position="1"/>
        <end position="18"/>
    </location>
</feature>
<evidence type="ECO:0000256" key="5">
    <source>
        <dbReference type="ARBA" id="ARBA00022519"/>
    </source>
</evidence>
<evidence type="ECO:0000313" key="16">
    <source>
        <dbReference type="EMBL" id="RUO40569.1"/>
    </source>
</evidence>
<evidence type="ECO:0000256" key="2">
    <source>
        <dbReference type="ARBA" id="ARBA00008823"/>
    </source>
</evidence>
<proteinExistence type="inferred from homology"/>
<feature type="transmembrane region" description="Helical" evidence="15">
    <location>
        <begin position="151"/>
        <end position="172"/>
    </location>
</feature>
<evidence type="ECO:0000256" key="4">
    <source>
        <dbReference type="ARBA" id="ARBA00022475"/>
    </source>
</evidence>
<feature type="disulfide bond" description="Redox-active" evidence="14">
    <location>
        <begin position="110"/>
        <end position="136"/>
    </location>
</feature>
<evidence type="ECO:0000256" key="10">
    <source>
        <dbReference type="ARBA" id="ARBA00023136"/>
    </source>
</evidence>
<dbReference type="AlphaFoldDB" id="A0A432X202"/>